<organism evidence="4 5">
    <name type="scientific">Digitaria exilis</name>
    <dbReference type="NCBI Taxonomy" id="1010633"/>
    <lineage>
        <taxon>Eukaryota</taxon>
        <taxon>Viridiplantae</taxon>
        <taxon>Streptophyta</taxon>
        <taxon>Embryophyta</taxon>
        <taxon>Tracheophyta</taxon>
        <taxon>Spermatophyta</taxon>
        <taxon>Magnoliopsida</taxon>
        <taxon>Liliopsida</taxon>
        <taxon>Poales</taxon>
        <taxon>Poaceae</taxon>
        <taxon>PACMAD clade</taxon>
        <taxon>Panicoideae</taxon>
        <taxon>Panicodae</taxon>
        <taxon>Paniceae</taxon>
        <taxon>Anthephorinae</taxon>
        <taxon>Digitaria</taxon>
    </lineage>
</organism>
<dbReference type="InterPro" id="IPR017853">
    <property type="entry name" value="GH"/>
</dbReference>
<sequence>MEQRRSRGARPRALGGGGGVALALAIVSLGGLAGAEAITRSDFPEGFVFGAGTSAYQVEGAWNEDGKKPSIWDTFAHSGYAFDHATGDVAADQYHKYKEDVKLMHEMGLDAYRFSIAWTRLIPDGRGAVNPKGLEYYNNLIDELVSYGIQPHVTIYHFDLPQALQDEYNGLLSTRFIEDFTAYADVCFRNFGDRVKHWTTLNEPNIEPLGGYDLGNLPPRRCSAPFGKSCAGGNSTTEPYIVAHNLLLAHASAVSLYKDKYQDKQGGQIGITLLAFWYEPATQKLDDVEAATRMSDFTVGWFMHPLVYGHYPPVMKRNAGSRLPLLTPEESARVLGSFDFVGINHYGAVYVASDMGRLKQSPRDYVSDAAVKFITCKNKETFKQGGLRMQNHPAPWALNKLLDHLKHKYRNPPIVIYENGAGHEPDPSGRFVYDDDFRSHFLQAYIEATLLSIRNGSSVHGYFVWSFMDVFEVLFGYRFRFGLYGVDFGAKNRTRYARHSVRWYAGFLHGGELRPAAVRVGSGAYSA</sequence>
<dbReference type="AlphaFoldDB" id="A0A835FMQ7"/>
<dbReference type="Proteomes" id="UP000636709">
    <property type="component" value="Unassembled WGS sequence"/>
</dbReference>
<dbReference type="FunFam" id="3.20.20.80:FF:000022">
    <property type="entry name" value="Beta-glucosidase 11"/>
    <property type="match status" value="1"/>
</dbReference>
<dbReference type="Gene3D" id="3.20.20.80">
    <property type="entry name" value="Glycosidases"/>
    <property type="match status" value="1"/>
</dbReference>
<reference evidence="4" key="1">
    <citation type="submission" date="2020-07" db="EMBL/GenBank/DDBJ databases">
        <title>Genome sequence and genetic diversity analysis of an under-domesticated orphan crop, white fonio (Digitaria exilis).</title>
        <authorList>
            <person name="Bennetzen J.L."/>
            <person name="Chen S."/>
            <person name="Ma X."/>
            <person name="Wang X."/>
            <person name="Yssel A.E.J."/>
            <person name="Chaluvadi S.R."/>
            <person name="Johnson M."/>
            <person name="Gangashetty P."/>
            <person name="Hamidou F."/>
            <person name="Sanogo M.D."/>
            <person name="Zwaenepoel A."/>
            <person name="Wallace J."/>
            <person name="Van De Peer Y."/>
            <person name="Van Deynze A."/>
        </authorList>
    </citation>
    <scope>NUCLEOTIDE SEQUENCE</scope>
    <source>
        <tissue evidence="4">Leaves</tissue>
    </source>
</reference>
<name>A0A835FMQ7_9POAL</name>
<keyword evidence="5" id="KW-1185">Reference proteome</keyword>
<evidence type="ECO:0008006" key="6">
    <source>
        <dbReference type="Google" id="ProtNLM"/>
    </source>
</evidence>
<dbReference type="InterPro" id="IPR033132">
    <property type="entry name" value="GH_1_N_CS"/>
</dbReference>
<comment type="similarity">
    <text evidence="1 3">Belongs to the glycosyl hydrolase 1 family.</text>
</comment>
<accession>A0A835FMQ7</accession>
<dbReference type="PROSITE" id="PS00653">
    <property type="entry name" value="GLYCOSYL_HYDROL_F1_2"/>
    <property type="match status" value="1"/>
</dbReference>
<dbReference type="PANTHER" id="PTHR10353:SF160">
    <property type="entry name" value="BETA-GLUCOSIDASE 11"/>
    <property type="match status" value="1"/>
</dbReference>
<evidence type="ECO:0000256" key="1">
    <source>
        <dbReference type="ARBA" id="ARBA00010838"/>
    </source>
</evidence>
<dbReference type="PANTHER" id="PTHR10353">
    <property type="entry name" value="GLYCOSYL HYDROLASE"/>
    <property type="match status" value="1"/>
</dbReference>
<proteinExistence type="inferred from homology"/>
<dbReference type="EMBL" id="JACEFO010000521">
    <property type="protein sequence ID" value="KAF8766058.1"/>
    <property type="molecule type" value="Genomic_DNA"/>
</dbReference>
<protein>
    <recommendedName>
        <fullName evidence="6">Beta-glucosidase</fullName>
    </recommendedName>
</protein>
<dbReference type="OrthoDB" id="65569at2759"/>
<comment type="caution">
    <text evidence="4">The sequence shown here is derived from an EMBL/GenBank/DDBJ whole genome shotgun (WGS) entry which is preliminary data.</text>
</comment>
<dbReference type="GO" id="GO:0005975">
    <property type="term" value="P:carbohydrate metabolic process"/>
    <property type="evidence" value="ECO:0007669"/>
    <property type="project" value="InterPro"/>
</dbReference>
<evidence type="ECO:0000256" key="3">
    <source>
        <dbReference type="RuleBase" id="RU003690"/>
    </source>
</evidence>
<evidence type="ECO:0000256" key="2">
    <source>
        <dbReference type="ARBA" id="ARBA00022801"/>
    </source>
</evidence>
<gene>
    <name evidence="4" type="ORF">HU200_007905</name>
</gene>
<dbReference type="GO" id="GO:0008422">
    <property type="term" value="F:beta-glucosidase activity"/>
    <property type="evidence" value="ECO:0007669"/>
    <property type="project" value="UniProtKB-ARBA"/>
</dbReference>
<evidence type="ECO:0000313" key="4">
    <source>
        <dbReference type="EMBL" id="KAF8766058.1"/>
    </source>
</evidence>
<evidence type="ECO:0000313" key="5">
    <source>
        <dbReference type="Proteomes" id="UP000636709"/>
    </source>
</evidence>
<dbReference type="PRINTS" id="PR00131">
    <property type="entry name" value="GLHYDRLASE1"/>
</dbReference>
<dbReference type="InterPro" id="IPR001360">
    <property type="entry name" value="Glyco_hydro_1"/>
</dbReference>
<dbReference type="SUPFAM" id="SSF51445">
    <property type="entry name" value="(Trans)glycosidases"/>
    <property type="match status" value="1"/>
</dbReference>
<dbReference type="Pfam" id="PF00232">
    <property type="entry name" value="Glyco_hydro_1"/>
    <property type="match status" value="1"/>
</dbReference>
<keyword evidence="2" id="KW-0378">Hydrolase</keyword>